<gene>
    <name evidence="1" type="ORF">VT50_0222395</name>
</gene>
<dbReference type="Proteomes" id="UP000033615">
    <property type="component" value="Unassembled WGS sequence"/>
</dbReference>
<evidence type="ECO:0008006" key="3">
    <source>
        <dbReference type="Google" id="ProtNLM"/>
    </source>
</evidence>
<comment type="caution">
    <text evidence="1">The sequence shown here is derived from an EMBL/GenBank/DDBJ whole genome shotgun (WGS) entry which is preliminary data.</text>
</comment>
<dbReference type="Pfam" id="PF10025">
    <property type="entry name" value="DUF2267"/>
    <property type="match status" value="1"/>
</dbReference>
<sequence>MFQQRRPGRQEPGMTYDELIEAVRYEGLYPTRERAEEITRTVLAALGRQLTGEERVALAAALPRRAARVLAAEIPGPERLTGWGFVKDIAAHVPGSTRATARWDAGSVLGIVGRLAGPELLRSILGQLPEGYALLFGQAELVRPRQPA</sequence>
<evidence type="ECO:0000313" key="2">
    <source>
        <dbReference type="Proteomes" id="UP000033615"/>
    </source>
</evidence>
<name>A0A1V4D1H1_9ACTN</name>
<evidence type="ECO:0000313" key="1">
    <source>
        <dbReference type="EMBL" id="OPF76942.1"/>
    </source>
</evidence>
<dbReference type="OrthoDB" id="952780at2"/>
<reference evidence="1" key="1">
    <citation type="submission" date="2016-12" db="EMBL/GenBank/DDBJ databases">
        <title>Genome sequence of Streptomyces antioxidans MUSC 164.</title>
        <authorList>
            <person name="Lee L.-H."/>
            <person name="Ser H.-L."/>
        </authorList>
    </citation>
    <scope>NUCLEOTIDE SEQUENCE [LARGE SCALE GENOMIC DNA]</scope>
    <source>
        <strain evidence="1">MUSC 164</strain>
    </source>
</reference>
<organism evidence="1 2">
    <name type="scientific">Streptomyces antioxidans</name>
    <dbReference type="NCBI Taxonomy" id="1507734"/>
    <lineage>
        <taxon>Bacteria</taxon>
        <taxon>Bacillati</taxon>
        <taxon>Actinomycetota</taxon>
        <taxon>Actinomycetes</taxon>
        <taxon>Kitasatosporales</taxon>
        <taxon>Streptomycetaceae</taxon>
        <taxon>Streptomyces</taxon>
    </lineage>
</organism>
<dbReference type="RefSeq" id="WP_046086592.1">
    <property type="nucleotide sequence ID" value="NZ_LAKD02000055.1"/>
</dbReference>
<dbReference type="InterPro" id="IPR018727">
    <property type="entry name" value="DUF2267"/>
</dbReference>
<dbReference type="EMBL" id="LAKD02000055">
    <property type="protein sequence ID" value="OPF76942.1"/>
    <property type="molecule type" value="Genomic_DNA"/>
</dbReference>
<accession>A0A1V4D1H1</accession>
<dbReference type="Gene3D" id="1.10.490.110">
    <property type="entry name" value="Uncharacterized conserved protein DUF2267"/>
    <property type="match status" value="1"/>
</dbReference>
<dbReference type="InterPro" id="IPR038282">
    <property type="entry name" value="DUF2267_sf"/>
</dbReference>
<keyword evidence="2" id="KW-1185">Reference proteome</keyword>
<proteinExistence type="predicted"/>
<dbReference type="AlphaFoldDB" id="A0A1V4D1H1"/>
<protein>
    <recommendedName>
        <fullName evidence="3">DUF2267 domain-containing protein</fullName>
    </recommendedName>
</protein>